<feature type="transmembrane region" description="Helical" evidence="2">
    <location>
        <begin position="309"/>
        <end position="331"/>
    </location>
</feature>
<dbReference type="EMBL" id="MHUH01000002">
    <property type="protein sequence ID" value="OHA74462.1"/>
    <property type="molecule type" value="Genomic_DNA"/>
</dbReference>
<feature type="compositionally biased region" description="Low complexity" evidence="1">
    <location>
        <begin position="179"/>
        <end position="190"/>
    </location>
</feature>
<evidence type="ECO:0000256" key="2">
    <source>
        <dbReference type="SAM" id="Phobius"/>
    </source>
</evidence>
<comment type="caution">
    <text evidence="4">The sequence shown here is derived from an EMBL/GenBank/DDBJ whole genome shotgun (WGS) entry which is preliminary data.</text>
</comment>
<reference evidence="4 5" key="1">
    <citation type="journal article" date="2016" name="Nat. Commun.">
        <title>Thousands of microbial genomes shed light on interconnected biogeochemical processes in an aquifer system.</title>
        <authorList>
            <person name="Anantharaman K."/>
            <person name="Brown C.T."/>
            <person name="Hug L.A."/>
            <person name="Sharon I."/>
            <person name="Castelle C.J."/>
            <person name="Probst A.J."/>
            <person name="Thomas B.C."/>
            <person name="Singh A."/>
            <person name="Wilkins M.J."/>
            <person name="Karaoz U."/>
            <person name="Brodie E.L."/>
            <person name="Williams K.H."/>
            <person name="Hubbard S.S."/>
            <person name="Banfield J.F."/>
        </authorList>
    </citation>
    <scope>NUCLEOTIDE SEQUENCE [LARGE SCALE GENOMIC DNA]</scope>
</reference>
<feature type="signal peptide" evidence="3">
    <location>
        <begin position="1"/>
        <end position="23"/>
    </location>
</feature>
<accession>A0A1G2RQA9</accession>
<organism evidence="4 5">
    <name type="scientific">Candidatus Wildermuthbacteria bacterium RIFCSPLOWO2_01_FULL_48_29</name>
    <dbReference type="NCBI Taxonomy" id="1802462"/>
    <lineage>
        <taxon>Bacteria</taxon>
        <taxon>Candidatus Wildermuthiibacteriota</taxon>
    </lineage>
</organism>
<dbReference type="SUPFAM" id="SSF49384">
    <property type="entry name" value="Carbohydrate-binding domain"/>
    <property type="match status" value="1"/>
</dbReference>
<dbReference type="CDD" id="cd08547">
    <property type="entry name" value="Type_II_cohesin"/>
    <property type="match status" value="1"/>
</dbReference>
<evidence type="ECO:0000256" key="1">
    <source>
        <dbReference type="SAM" id="MobiDB-lite"/>
    </source>
</evidence>
<dbReference type="Gene3D" id="2.60.40.680">
    <property type="match status" value="1"/>
</dbReference>
<protein>
    <recommendedName>
        <fullName evidence="6">Fibronectin type-III domain-containing protein</fullName>
    </recommendedName>
</protein>
<keyword evidence="2" id="KW-0812">Transmembrane</keyword>
<feature type="chain" id="PRO_5009584306" description="Fibronectin type-III domain-containing protein" evidence="3">
    <location>
        <begin position="24"/>
        <end position="342"/>
    </location>
</feature>
<dbReference type="GO" id="GO:0030246">
    <property type="term" value="F:carbohydrate binding"/>
    <property type="evidence" value="ECO:0007669"/>
    <property type="project" value="InterPro"/>
</dbReference>
<keyword evidence="3" id="KW-0732">Signal</keyword>
<evidence type="ECO:0000313" key="5">
    <source>
        <dbReference type="Proteomes" id="UP000178421"/>
    </source>
</evidence>
<keyword evidence="2" id="KW-1133">Transmembrane helix</keyword>
<feature type="region of interest" description="Disordered" evidence="1">
    <location>
        <begin position="157"/>
        <end position="191"/>
    </location>
</feature>
<dbReference type="InterPro" id="IPR008965">
    <property type="entry name" value="CBM2/CBM3_carb-bd_dom_sf"/>
</dbReference>
<keyword evidence="2" id="KW-0472">Membrane</keyword>
<evidence type="ECO:0008006" key="6">
    <source>
        <dbReference type="Google" id="ProtNLM"/>
    </source>
</evidence>
<evidence type="ECO:0000313" key="4">
    <source>
        <dbReference type="EMBL" id="OHA74462.1"/>
    </source>
</evidence>
<dbReference type="Proteomes" id="UP000178421">
    <property type="component" value="Unassembled WGS sequence"/>
</dbReference>
<sequence>MKKFLFCFSVLVAVFAFAQSASAQTATLFFSPVSQTLRPGAIFTVTVMVNTGGQQVNAVAAYFTYPADKLEAIQVDTTGSVMQFKAEATASGGQGRISGGSPTPGFLGSQVVGSVQFRVLQSLGTATLSFTADSAVLTDAGNQNILSIPASGIATFQIAPTPTDGTPSPTPQTPPPVGGTPSPSVSPTSPELTISDVRAEILPQESVRLSWKTSGATKGQVYYGFREKEDYPFFILDGVLTTEHSFILSNIKQPAEYALEIVGIDTSGNQVRTDRLILSGLFTTEELQPSKAPEIGDKGFEVGGFTIHLSAFLMFVLLPGLVVLLVAFLLFRRMKARAGGEA</sequence>
<proteinExistence type="predicted"/>
<gene>
    <name evidence="4" type="ORF">A2940_02640</name>
</gene>
<feature type="compositionally biased region" description="Pro residues" evidence="1">
    <location>
        <begin position="168"/>
        <end position="178"/>
    </location>
</feature>
<evidence type="ECO:0000256" key="3">
    <source>
        <dbReference type="SAM" id="SignalP"/>
    </source>
</evidence>
<name>A0A1G2RQA9_9BACT</name>
<dbReference type="AlphaFoldDB" id="A0A1G2RQA9"/>